<dbReference type="EMBL" id="BART01025537">
    <property type="protein sequence ID" value="GAH02089.1"/>
    <property type="molecule type" value="Genomic_DNA"/>
</dbReference>
<gene>
    <name evidence="1" type="ORF">S01H4_45808</name>
</gene>
<reference evidence="1" key="1">
    <citation type="journal article" date="2014" name="Front. Microbiol.">
        <title>High frequency of phylogenetically diverse reductive dehalogenase-homologous genes in deep subseafloor sedimentary metagenomes.</title>
        <authorList>
            <person name="Kawai M."/>
            <person name="Futagami T."/>
            <person name="Toyoda A."/>
            <person name="Takaki Y."/>
            <person name="Nishi S."/>
            <person name="Hori S."/>
            <person name="Arai W."/>
            <person name="Tsubouchi T."/>
            <person name="Morono Y."/>
            <person name="Uchiyama I."/>
            <person name="Ito T."/>
            <person name="Fujiyama A."/>
            <person name="Inagaki F."/>
            <person name="Takami H."/>
        </authorList>
    </citation>
    <scope>NUCLEOTIDE SEQUENCE</scope>
    <source>
        <strain evidence="1">Expedition CK06-06</strain>
    </source>
</reference>
<protein>
    <submittedName>
        <fullName evidence="1">Uncharacterized protein</fullName>
    </submittedName>
</protein>
<dbReference type="AlphaFoldDB" id="X1DAK5"/>
<name>X1DAK5_9ZZZZ</name>
<proteinExistence type="predicted"/>
<evidence type="ECO:0000313" key="1">
    <source>
        <dbReference type="EMBL" id="GAH02089.1"/>
    </source>
</evidence>
<organism evidence="1">
    <name type="scientific">marine sediment metagenome</name>
    <dbReference type="NCBI Taxonomy" id="412755"/>
    <lineage>
        <taxon>unclassified sequences</taxon>
        <taxon>metagenomes</taxon>
        <taxon>ecological metagenomes</taxon>
    </lineage>
</organism>
<sequence length="33" mass="3743">FTTHDLPGTAPGYDPIREDPRFQAILVQMDFPP</sequence>
<accession>X1DAK5</accession>
<comment type="caution">
    <text evidence="1">The sequence shown here is derived from an EMBL/GenBank/DDBJ whole genome shotgun (WGS) entry which is preliminary data.</text>
</comment>
<feature type="non-terminal residue" evidence="1">
    <location>
        <position position="1"/>
    </location>
</feature>